<dbReference type="Pfam" id="PF09411">
    <property type="entry name" value="PagL"/>
    <property type="match status" value="1"/>
</dbReference>
<gene>
    <name evidence="1" type="ORF">LB452_04985</name>
</gene>
<keyword evidence="2" id="KW-1185">Reference proteome</keyword>
<dbReference type="InterPro" id="IPR011250">
    <property type="entry name" value="OMP/PagP_B-barrel"/>
</dbReference>
<name>A0ABS7XH37_9FLAO</name>
<dbReference type="Proteomes" id="UP001199314">
    <property type="component" value="Unassembled WGS sequence"/>
</dbReference>
<dbReference type="Gene3D" id="2.40.160.20">
    <property type="match status" value="1"/>
</dbReference>
<reference evidence="2" key="1">
    <citation type="submission" date="2023-07" db="EMBL/GenBank/DDBJ databases">
        <title>Novel species isolated from saline lakes on Tibetan Plateau.</title>
        <authorList>
            <person name="Lu H."/>
        </authorList>
    </citation>
    <scope>NUCLEOTIDE SEQUENCE [LARGE SCALE GENOMIC DNA]</scope>
    <source>
        <strain evidence="2">CAK8W</strain>
    </source>
</reference>
<keyword evidence="1" id="KW-0378">Hydrolase</keyword>
<dbReference type="InterPro" id="IPR018550">
    <property type="entry name" value="Lipid-A_deacylase-rel"/>
</dbReference>
<dbReference type="RefSeq" id="WP_224460627.1">
    <property type="nucleotide sequence ID" value="NZ_JAIQZE010000003.1"/>
</dbReference>
<evidence type="ECO:0000313" key="1">
    <source>
        <dbReference type="EMBL" id="MBZ9778273.1"/>
    </source>
</evidence>
<dbReference type="EMBL" id="JAIQZE010000003">
    <property type="protein sequence ID" value="MBZ9778273.1"/>
    <property type="molecule type" value="Genomic_DNA"/>
</dbReference>
<comment type="caution">
    <text evidence="1">The sequence shown here is derived from an EMBL/GenBank/DDBJ whole genome shotgun (WGS) entry which is preliminary data.</text>
</comment>
<organism evidence="1 2">
    <name type="scientific">Psychroflexus longus</name>
    <dbReference type="NCBI Taxonomy" id="2873596"/>
    <lineage>
        <taxon>Bacteria</taxon>
        <taxon>Pseudomonadati</taxon>
        <taxon>Bacteroidota</taxon>
        <taxon>Flavobacteriia</taxon>
        <taxon>Flavobacteriales</taxon>
        <taxon>Flavobacteriaceae</taxon>
        <taxon>Psychroflexus</taxon>
    </lineage>
</organism>
<proteinExistence type="predicted"/>
<evidence type="ECO:0000313" key="2">
    <source>
        <dbReference type="Proteomes" id="UP001199314"/>
    </source>
</evidence>
<sequence length="366" mass="42162">MKKLFAIILLYLINSNIVVWSQNENNKIDSMPTILGVSFDYAYILQHSENLKELDNAFPVGIGMEWSKMLLSKNAWEFCNCLPRIGVEAAYWTWDNPDILGSGLLVMGFVEPYFRTHKRMNFFFRAGLGSAYLSKPFDFENNPQNLSYSTNLSFAIMAGAGINYRLTNEWNIGILVKYNHTSNGGIKAPNKGINFPSVSFRINKSLNPILFPDFQKVENRKPPDKLSRLSIANFSGWSNATVRDQDKFYVFGIAGYFSKWIGRRSAISGGTEIIFDYSRRKQIRINNEDNNFVQAAALVGHEFWLGKVTFSQHVGAYYYNDYRINDDIYQRYGLTYNFSNHIFAGFNLKAHRHVADFFDFRIGYTF</sequence>
<protein>
    <submittedName>
        <fullName evidence="1">Acyloxyacyl hydrolase</fullName>
    </submittedName>
</protein>
<dbReference type="GO" id="GO:0016787">
    <property type="term" value="F:hydrolase activity"/>
    <property type="evidence" value="ECO:0007669"/>
    <property type="project" value="UniProtKB-KW"/>
</dbReference>
<accession>A0ABS7XH37</accession>
<dbReference type="SUPFAM" id="SSF56925">
    <property type="entry name" value="OMPA-like"/>
    <property type="match status" value="1"/>
</dbReference>